<keyword evidence="3" id="KW-1185">Reference proteome</keyword>
<dbReference type="SUPFAM" id="SSF50249">
    <property type="entry name" value="Nucleic acid-binding proteins"/>
    <property type="match status" value="1"/>
</dbReference>
<organism evidence="2 3">
    <name type="scientific">Virgibacillus profundi</name>
    <dbReference type="NCBI Taxonomy" id="2024555"/>
    <lineage>
        <taxon>Bacteria</taxon>
        <taxon>Bacillati</taxon>
        <taxon>Bacillota</taxon>
        <taxon>Bacilli</taxon>
        <taxon>Bacillales</taxon>
        <taxon>Bacillaceae</taxon>
        <taxon>Virgibacillus</taxon>
    </lineage>
</organism>
<dbReference type="FunFam" id="1.10.150.310:FF:000001">
    <property type="entry name" value="RNA-binding transcriptional accessory protein"/>
    <property type="match status" value="1"/>
</dbReference>
<dbReference type="GO" id="GO:0005737">
    <property type="term" value="C:cytoplasm"/>
    <property type="evidence" value="ECO:0007669"/>
    <property type="project" value="UniProtKB-ARBA"/>
</dbReference>
<dbReference type="SUPFAM" id="SSF53098">
    <property type="entry name" value="Ribonuclease H-like"/>
    <property type="match status" value="1"/>
</dbReference>
<evidence type="ECO:0000313" key="2">
    <source>
        <dbReference type="EMBL" id="PAV30720.1"/>
    </source>
</evidence>
<feature type="domain" description="S1 motif" evidence="1">
    <location>
        <begin position="650"/>
        <end position="719"/>
    </location>
</feature>
<comment type="caution">
    <text evidence="2">The sequence shown here is derived from an EMBL/GenBank/DDBJ whole genome shotgun (WGS) entry which is preliminary data.</text>
</comment>
<name>A0A2A2IHV3_9BACI</name>
<dbReference type="Pfam" id="PF17674">
    <property type="entry name" value="HHH_9"/>
    <property type="match status" value="1"/>
</dbReference>
<dbReference type="InterPro" id="IPR010994">
    <property type="entry name" value="RuvA_2-like"/>
</dbReference>
<dbReference type="InterPro" id="IPR041692">
    <property type="entry name" value="HHH_9"/>
</dbReference>
<proteinExistence type="predicted"/>
<dbReference type="PANTHER" id="PTHR10724">
    <property type="entry name" value="30S RIBOSOMAL PROTEIN S1"/>
    <property type="match status" value="1"/>
</dbReference>
<dbReference type="PANTHER" id="PTHR10724:SF10">
    <property type="entry name" value="S1 RNA-BINDING DOMAIN-CONTAINING PROTEIN 1"/>
    <property type="match status" value="1"/>
</dbReference>
<accession>A0A2A2IHV3</accession>
<dbReference type="EMBL" id="NPOA01000003">
    <property type="protein sequence ID" value="PAV30720.1"/>
    <property type="molecule type" value="Genomic_DNA"/>
</dbReference>
<dbReference type="OrthoDB" id="9804714at2"/>
<dbReference type="InterPro" id="IPR032639">
    <property type="entry name" value="Tex_YqgF"/>
</dbReference>
<dbReference type="SMART" id="SM00316">
    <property type="entry name" value="S1"/>
    <property type="match status" value="1"/>
</dbReference>
<dbReference type="InterPro" id="IPR023319">
    <property type="entry name" value="Tex-like_HTH_dom_sf"/>
</dbReference>
<dbReference type="InterPro" id="IPR037027">
    <property type="entry name" value="YqgF/RNaseH-like_dom_sf"/>
</dbReference>
<dbReference type="InterPro" id="IPR012337">
    <property type="entry name" value="RNaseH-like_sf"/>
</dbReference>
<dbReference type="SMART" id="SM00732">
    <property type="entry name" value="YqgFc"/>
    <property type="match status" value="1"/>
</dbReference>
<dbReference type="AlphaFoldDB" id="A0A2A2IHV3"/>
<evidence type="ECO:0000313" key="3">
    <source>
        <dbReference type="Proteomes" id="UP000218887"/>
    </source>
</evidence>
<dbReference type="PROSITE" id="PS50126">
    <property type="entry name" value="S1"/>
    <property type="match status" value="1"/>
</dbReference>
<dbReference type="CDD" id="cd05685">
    <property type="entry name" value="S1_Tex"/>
    <property type="match status" value="1"/>
</dbReference>
<dbReference type="GO" id="GO:0006139">
    <property type="term" value="P:nucleobase-containing compound metabolic process"/>
    <property type="evidence" value="ECO:0007669"/>
    <property type="project" value="InterPro"/>
</dbReference>
<dbReference type="GO" id="GO:0006412">
    <property type="term" value="P:translation"/>
    <property type="evidence" value="ECO:0007669"/>
    <property type="project" value="TreeGrafter"/>
</dbReference>
<dbReference type="InterPro" id="IPR023323">
    <property type="entry name" value="Tex-like_dom_sf"/>
</dbReference>
<evidence type="ECO:0000259" key="1">
    <source>
        <dbReference type="PROSITE" id="PS50126"/>
    </source>
</evidence>
<dbReference type="FunFam" id="3.30.420.140:FF:000001">
    <property type="entry name" value="RNA-binding transcriptional accessory protein"/>
    <property type="match status" value="1"/>
</dbReference>
<dbReference type="Pfam" id="PF12836">
    <property type="entry name" value="HHH_3"/>
    <property type="match status" value="1"/>
</dbReference>
<dbReference type="RefSeq" id="WP_095654686.1">
    <property type="nucleotide sequence ID" value="NZ_NPOA01000003.1"/>
</dbReference>
<dbReference type="SUPFAM" id="SSF47781">
    <property type="entry name" value="RuvA domain 2-like"/>
    <property type="match status" value="2"/>
</dbReference>
<dbReference type="Pfam" id="PF00575">
    <property type="entry name" value="S1"/>
    <property type="match status" value="1"/>
</dbReference>
<dbReference type="Gene3D" id="3.30.420.140">
    <property type="entry name" value="YqgF/RNase H-like domain"/>
    <property type="match status" value="1"/>
</dbReference>
<gene>
    <name evidence="2" type="ORF">CIL05_06355</name>
</gene>
<protein>
    <submittedName>
        <fullName evidence="2">RNA-binding transcriptional accessory protein</fullName>
    </submittedName>
</protein>
<dbReference type="Pfam" id="PF16921">
    <property type="entry name" value="Tex_YqgF"/>
    <property type="match status" value="1"/>
</dbReference>
<dbReference type="Pfam" id="PF09371">
    <property type="entry name" value="Tex_N"/>
    <property type="match status" value="1"/>
</dbReference>
<dbReference type="FunFam" id="2.40.50.140:FF:000051">
    <property type="entry name" value="RNA-binding transcriptional accessory protein"/>
    <property type="match status" value="1"/>
</dbReference>
<dbReference type="Gene3D" id="1.10.10.650">
    <property type="entry name" value="RuvA domain 2-like"/>
    <property type="match status" value="1"/>
</dbReference>
<dbReference type="InterPro" id="IPR003029">
    <property type="entry name" value="S1_domain"/>
</dbReference>
<reference evidence="2 3" key="1">
    <citation type="submission" date="2017-08" db="EMBL/GenBank/DDBJ databases">
        <title>Virgibacillus indicus sp. nov. and Virgibacillus profoundi sp. nov, two moderately halophilic bacteria isolated from marine sediment by using the Microfluidic Streak Plate.</title>
        <authorList>
            <person name="Xu B."/>
            <person name="Hu B."/>
            <person name="Wang J."/>
            <person name="Zhu Y."/>
            <person name="Huang L."/>
            <person name="Du W."/>
            <person name="Huang Y."/>
        </authorList>
    </citation>
    <scope>NUCLEOTIDE SEQUENCE [LARGE SCALE GENOMIC DNA]</scope>
    <source>
        <strain evidence="2 3">IO3-P3-H5</strain>
    </source>
</reference>
<dbReference type="InterPro" id="IPR012340">
    <property type="entry name" value="NA-bd_OB-fold"/>
</dbReference>
<dbReference type="InterPro" id="IPR018974">
    <property type="entry name" value="Tex-like_N"/>
</dbReference>
<dbReference type="GO" id="GO:0003735">
    <property type="term" value="F:structural constituent of ribosome"/>
    <property type="evidence" value="ECO:0007669"/>
    <property type="project" value="TreeGrafter"/>
</dbReference>
<dbReference type="FunFam" id="1.10.10.650:FF:000001">
    <property type="entry name" value="S1 RNA-binding domain 1"/>
    <property type="match status" value="1"/>
</dbReference>
<dbReference type="Gene3D" id="2.40.50.140">
    <property type="entry name" value="Nucleic acid-binding proteins"/>
    <property type="match status" value="1"/>
</dbReference>
<dbReference type="InterPro" id="IPR006641">
    <property type="entry name" value="YqgF/RNaseH-like_dom"/>
</dbReference>
<sequence length="723" mass="81537">MAIELNQEINQWVSKEAQVNKSTVEKVIALLDEGNTVPFIARYRKEVTGGLDEVQIKLVQDKWNYALNLSERKQEVLRIIDEQGKLTEELENEIKKAGQLQRVEDLYRPYKQKRRTKATIAKEKGLEPLAELIWQQETTAINMEAEKYFSEEHKLHTIEDVLAGVNDIIAEWISDAPEYREYIREETFKRGTIQSEVKHADKDEKGVYEMYYDYSEAVRSMVSHRILALNRGEKEDVLKVTIEPPIERIVDFLRLHIIKKSANETLIEIIQNAIDDSYKRLIQPSIEREIRSSLTEKAEEQAIDVFSENLKNLLLQPPLKGKTILGVDPAFRTGCKLAIVDETGKVHHVGVMYPTAPKNDTVGAEKITMQFINKYNVELIAIGNGTASRETEQFISDVITNNSLDIPYIIVNEAGASVYSASKLAREEFPDLQVEERSAASIARRVQDPLAELVKIDPKSIGVGQYQHDVSQRALNESLSFVVETAVNQVGVNVNTASSSLLQHVAGLSKTVANNIVGKRNEEGKFTNRKQLKKIPRLGAKTYEQGVGFLRIIDGDHPLDRTPIHPESYAHTEKLLKMLECGLSDIGSEKLREKINTLDKKEIAASLEIGEPTLIDIMSALSRPERDPRDDFPQPLLKQNVLSMEDLKPGMEMQGTVRNVVDFGVFVDIGVKQDGLVHISKMANKFVKHPMDIASVGDVVTVWVEQIDVNKGRIALSMVKSEK</sequence>
<dbReference type="Gene3D" id="1.10.3500.10">
    <property type="entry name" value="Tex N-terminal region-like"/>
    <property type="match status" value="1"/>
</dbReference>
<dbReference type="SUPFAM" id="SSF158832">
    <property type="entry name" value="Tex N-terminal region-like"/>
    <property type="match status" value="1"/>
</dbReference>
<dbReference type="InterPro" id="IPR044146">
    <property type="entry name" value="S1_Tex"/>
</dbReference>
<dbReference type="InterPro" id="IPR050437">
    <property type="entry name" value="Ribos_protein_bS1-like"/>
</dbReference>
<dbReference type="Pfam" id="PF22706">
    <property type="entry name" value="Tex_central_region"/>
    <property type="match status" value="1"/>
</dbReference>
<dbReference type="GO" id="GO:0003729">
    <property type="term" value="F:mRNA binding"/>
    <property type="evidence" value="ECO:0007669"/>
    <property type="project" value="UniProtKB-ARBA"/>
</dbReference>
<dbReference type="Proteomes" id="UP000218887">
    <property type="component" value="Unassembled WGS sequence"/>
</dbReference>
<dbReference type="InterPro" id="IPR055179">
    <property type="entry name" value="Tex-like_central_region"/>
</dbReference>
<dbReference type="Gene3D" id="1.10.150.310">
    <property type="entry name" value="Tex RuvX-like domain-like"/>
    <property type="match status" value="1"/>
</dbReference>